<proteinExistence type="predicted"/>
<gene>
    <name evidence="1" type="ORF">KDW_38300</name>
</gene>
<evidence type="ECO:0000313" key="1">
    <source>
        <dbReference type="EMBL" id="GER89668.1"/>
    </source>
</evidence>
<reference evidence="1 2" key="1">
    <citation type="submission" date="2019-10" db="EMBL/GenBank/DDBJ databases">
        <title>Dictyobacter vulcani sp. nov., within the class Ktedonobacteria, isolated from soil of volcanic Mt. Zao.</title>
        <authorList>
            <person name="Zheng Y."/>
            <person name="Wang C.M."/>
            <person name="Sakai Y."/>
            <person name="Abe K."/>
            <person name="Yokota A."/>
            <person name="Yabe S."/>
        </authorList>
    </citation>
    <scope>NUCLEOTIDE SEQUENCE [LARGE SCALE GENOMIC DNA]</scope>
    <source>
        <strain evidence="1 2">W12</strain>
    </source>
</reference>
<dbReference type="SUPFAM" id="SSF53822">
    <property type="entry name" value="Periplasmic binding protein-like I"/>
    <property type="match status" value="1"/>
</dbReference>
<organism evidence="1 2">
    <name type="scientific">Dictyobacter vulcani</name>
    <dbReference type="NCBI Taxonomy" id="2607529"/>
    <lineage>
        <taxon>Bacteria</taxon>
        <taxon>Bacillati</taxon>
        <taxon>Chloroflexota</taxon>
        <taxon>Ktedonobacteria</taxon>
        <taxon>Ktedonobacterales</taxon>
        <taxon>Dictyobacteraceae</taxon>
        <taxon>Dictyobacter</taxon>
    </lineage>
</organism>
<dbReference type="PANTHER" id="PTHR30483:SF6">
    <property type="entry name" value="PERIPLASMIC BINDING PROTEIN OF ABC TRANSPORTER FOR NATURAL AMINO ACIDS"/>
    <property type="match status" value="1"/>
</dbReference>
<protein>
    <submittedName>
        <fullName evidence="1">Uncharacterized protein</fullName>
    </submittedName>
</protein>
<dbReference type="Gene3D" id="3.40.50.2300">
    <property type="match status" value="2"/>
</dbReference>
<dbReference type="PANTHER" id="PTHR30483">
    <property type="entry name" value="LEUCINE-SPECIFIC-BINDING PROTEIN"/>
    <property type="match status" value="1"/>
</dbReference>
<evidence type="ECO:0000313" key="2">
    <source>
        <dbReference type="Proteomes" id="UP000326912"/>
    </source>
</evidence>
<sequence>MQGFSIVLIAISLLLNPYVIQDAHNFVFRVSANIAPQPCSNGICVNQKQSLNGPQSIGISGGNDYFGNKDAIDSEGKIYGYDKQVLNNHDAYYSIVVVSTLSAGDRMRHAGSGADDLEGIVTLMKRADDFSRIDKCGFRMLISPKDCRRLFVYVANAGDSMEFAEQVATQILRLKNADQAHFIGVVGWPLSAPDGITGLRILTGKGIPVISSTASSDALSGLSPYFFRIVPPDSQQGPIAARYAEQQYPDSHTAIIFYDQQFPYSLTLSSAFAEEFTRHPNNSIIFEPYNQCPSCMKTNDDHINDITSKMTDAVGKMQRYSLIFFAGYSEDFSRFLSNLVPQLKNSPVISGDAQYDKKDFIAANSYDVYKNFSFSAFTHPAEWDGVNTKPDEVTAFETTYHSLYPTTAVDLPTENTILTYDAASVLFFAARNSSILAFQNIRSALAKIDQCHPFQAVSGSLAFAPDGNPYQKVILMLTVPSNGIVTLKSINQGNLLADPQFGC</sequence>
<name>A0A5J4KIY8_9CHLR</name>
<comment type="caution">
    <text evidence="1">The sequence shown here is derived from an EMBL/GenBank/DDBJ whole genome shotgun (WGS) entry which is preliminary data.</text>
</comment>
<dbReference type="EMBL" id="BKZW01000002">
    <property type="protein sequence ID" value="GER89668.1"/>
    <property type="molecule type" value="Genomic_DNA"/>
</dbReference>
<dbReference type="InterPro" id="IPR028082">
    <property type="entry name" value="Peripla_BP_I"/>
</dbReference>
<dbReference type="Proteomes" id="UP000326912">
    <property type="component" value="Unassembled WGS sequence"/>
</dbReference>
<dbReference type="InterPro" id="IPR051010">
    <property type="entry name" value="BCAA_transport"/>
</dbReference>
<keyword evidence="2" id="KW-1185">Reference proteome</keyword>
<accession>A0A5J4KIY8</accession>
<dbReference type="AlphaFoldDB" id="A0A5J4KIY8"/>